<evidence type="ECO:0000256" key="3">
    <source>
        <dbReference type="ARBA" id="ARBA00022777"/>
    </source>
</evidence>
<keyword evidence="3 9" id="KW-0418">Kinase</keyword>
<dbReference type="EC" id="2.7.11.1" evidence="9"/>
<feature type="compositionally biased region" description="Polar residues" evidence="6">
    <location>
        <begin position="1"/>
        <end position="11"/>
    </location>
</feature>
<dbReference type="RefSeq" id="WP_231742407.1">
    <property type="nucleotide sequence ID" value="NZ_CP036281.1"/>
</dbReference>
<keyword evidence="1 9" id="KW-0808">Transferase</keyword>
<feature type="domain" description="Protein kinase" evidence="8">
    <location>
        <begin position="117"/>
        <end position="394"/>
    </location>
</feature>
<accession>A0A518CNT2</accession>
<feature type="transmembrane region" description="Helical" evidence="7">
    <location>
        <begin position="513"/>
        <end position="532"/>
    </location>
</feature>
<dbReference type="Gene3D" id="1.10.510.10">
    <property type="entry name" value="Transferase(Phosphotransferase) domain 1"/>
    <property type="match status" value="1"/>
</dbReference>
<gene>
    <name evidence="9" type="primary">prkC_9</name>
    <name evidence="9" type="ORF">Pla110_26150</name>
</gene>
<feature type="transmembrane region" description="Helical" evidence="7">
    <location>
        <begin position="539"/>
        <end position="560"/>
    </location>
</feature>
<organism evidence="9 10">
    <name type="scientific">Polystyrenella longa</name>
    <dbReference type="NCBI Taxonomy" id="2528007"/>
    <lineage>
        <taxon>Bacteria</taxon>
        <taxon>Pseudomonadati</taxon>
        <taxon>Planctomycetota</taxon>
        <taxon>Planctomycetia</taxon>
        <taxon>Planctomycetales</taxon>
        <taxon>Planctomycetaceae</taxon>
        <taxon>Polystyrenella</taxon>
    </lineage>
</organism>
<dbReference type="GO" id="GO:0004674">
    <property type="term" value="F:protein serine/threonine kinase activity"/>
    <property type="evidence" value="ECO:0007669"/>
    <property type="project" value="UniProtKB-EC"/>
</dbReference>
<evidence type="ECO:0000256" key="2">
    <source>
        <dbReference type="ARBA" id="ARBA00022741"/>
    </source>
</evidence>
<feature type="binding site" evidence="5">
    <location>
        <position position="146"/>
    </location>
    <ligand>
        <name>ATP</name>
        <dbReference type="ChEBI" id="CHEBI:30616"/>
    </ligand>
</feature>
<dbReference type="PROSITE" id="PS00108">
    <property type="entry name" value="PROTEIN_KINASE_ST"/>
    <property type="match status" value="1"/>
</dbReference>
<dbReference type="SUPFAM" id="SSF56112">
    <property type="entry name" value="Protein kinase-like (PK-like)"/>
    <property type="match status" value="1"/>
</dbReference>
<dbReference type="InterPro" id="IPR011009">
    <property type="entry name" value="Kinase-like_dom_sf"/>
</dbReference>
<dbReference type="KEGG" id="plon:Pla110_26150"/>
<evidence type="ECO:0000313" key="10">
    <source>
        <dbReference type="Proteomes" id="UP000317178"/>
    </source>
</evidence>
<evidence type="ECO:0000256" key="1">
    <source>
        <dbReference type="ARBA" id="ARBA00022679"/>
    </source>
</evidence>
<keyword evidence="4 5" id="KW-0067">ATP-binding</keyword>
<evidence type="ECO:0000256" key="5">
    <source>
        <dbReference type="PROSITE-ProRule" id="PRU10141"/>
    </source>
</evidence>
<dbReference type="AlphaFoldDB" id="A0A518CNT2"/>
<feature type="transmembrane region" description="Helical" evidence="7">
    <location>
        <begin position="428"/>
        <end position="450"/>
    </location>
</feature>
<feature type="compositionally biased region" description="Polar residues" evidence="6">
    <location>
        <begin position="30"/>
        <end position="42"/>
    </location>
</feature>
<reference evidence="9 10" key="1">
    <citation type="submission" date="2019-02" db="EMBL/GenBank/DDBJ databases">
        <title>Deep-cultivation of Planctomycetes and their phenomic and genomic characterization uncovers novel biology.</title>
        <authorList>
            <person name="Wiegand S."/>
            <person name="Jogler M."/>
            <person name="Boedeker C."/>
            <person name="Pinto D."/>
            <person name="Vollmers J."/>
            <person name="Rivas-Marin E."/>
            <person name="Kohn T."/>
            <person name="Peeters S.H."/>
            <person name="Heuer A."/>
            <person name="Rast P."/>
            <person name="Oberbeckmann S."/>
            <person name="Bunk B."/>
            <person name="Jeske O."/>
            <person name="Meyerdierks A."/>
            <person name="Storesund J.E."/>
            <person name="Kallscheuer N."/>
            <person name="Luecker S."/>
            <person name="Lage O.M."/>
            <person name="Pohl T."/>
            <person name="Merkel B.J."/>
            <person name="Hornburger P."/>
            <person name="Mueller R.-W."/>
            <person name="Bruemmer F."/>
            <person name="Labrenz M."/>
            <person name="Spormann A.M."/>
            <person name="Op den Camp H."/>
            <person name="Overmann J."/>
            <person name="Amann R."/>
            <person name="Jetten M.S.M."/>
            <person name="Mascher T."/>
            <person name="Medema M.H."/>
            <person name="Devos D.P."/>
            <person name="Kaster A.-K."/>
            <person name="Ovreas L."/>
            <person name="Rohde M."/>
            <person name="Galperin M.Y."/>
            <person name="Jogler C."/>
        </authorList>
    </citation>
    <scope>NUCLEOTIDE SEQUENCE [LARGE SCALE GENOMIC DNA]</scope>
    <source>
        <strain evidence="9 10">Pla110</strain>
    </source>
</reference>
<dbReference type="PANTHER" id="PTHR43289:SF6">
    <property type="entry name" value="SERINE_THREONINE-PROTEIN KINASE NEKL-3"/>
    <property type="match status" value="1"/>
</dbReference>
<sequence length="592" mass="65831">MTESGADKSNTSESSSDEDQLSLLLEQLMENPSESKLSQLTSAHPEFSDDLKELWATLKIVDFAQLELNDPTPVPPSFASSQDYFLDRPTEKASADNPQSGAVPSEDRPVVNRVGNYELLEEIGRGGMGVVYKARQAGINRTVALKMISQGALASLEERSRFQIEAETAGQLHHPNIVPVYEVGEIHGHPYFTMQMIEGTNLAERLYKGPLSNRDAVALLVSIAGALAEAHQRGILHRDLKPSNILIDQHGCPYVSDFGLACRYEMTAGGTSSEVTELEPGPTRLTMTGAVLGTPGYLAPEQAAGNRKSLDETTDVYGLGAVLYAMLTGVAPFQGANSLEVLMRVLEQEPVQPRLLNPEIDRDLELILLKCLQKPQELRYQSARELEADLKAYLNDEPIAARTSHFSQIWLRMFRETHHAPVLENWGLLWMWHSLVLLLICVITNVLQYFDFETRLPYLSIWCVGLWVWSGIFWSARRRSGPVTFVERQIAHVWTGSLIASMLLFWLEYAMDLPVLSLSPVLGFISGCVFLVKAGILTGAFYIQSAALFVTGVLMQLISMHSPFDFSISLFGVVAAVSFWVPGWYYFRQSRA</sequence>
<evidence type="ECO:0000313" key="9">
    <source>
        <dbReference type="EMBL" id="QDU80879.1"/>
    </source>
</evidence>
<dbReference type="PANTHER" id="PTHR43289">
    <property type="entry name" value="MITOGEN-ACTIVATED PROTEIN KINASE KINASE KINASE 20-RELATED"/>
    <property type="match status" value="1"/>
</dbReference>
<dbReference type="GO" id="GO:0005524">
    <property type="term" value="F:ATP binding"/>
    <property type="evidence" value="ECO:0007669"/>
    <property type="project" value="UniProtKB-UniRule"/>
</dbReference>
<dbReference type="EMBL" id="CP036281">
    <property type="protein sequence ID" value="QDU80879.1"/>
    <property type="molecule type" value="Genomic_DNA"/>
</dbReference>
<feature type="transmembrane region" description="Helical" evidence="7">
    <location>
        <begin position="489"/>
        <end position="507"/>
    </location>
</feature>
<keyword evidence="10" id="KW-1185">Reference proteome</keyword>
<dbReference type="Gene3D" id="3.30.200.20">
    <property type="entry name" value="Phosphorylase Kinase, domain 1"/>
    <property type="match status" value="1"/>
</dbReference>
<name>A0A518CNT2_9PLAN</name>
<proteinExistence type="predicted"/>
<dbReference type="InterPro" id="IPR000719">
    <property type="entry name" value="Prot_kinase_dom"/>
</dbReference>
<dbReference type="Pfam" id="PF00069">
    <property type="entry name" value="Pkinase"/>
    <property type="match status" value="1"/>
</dbReference>
<keyword evidence="7" id="KW-0472">Membrane</keyword>
<keyword evidence="7" id="KW-1133">Transmembrane helix</keyword>
<dbReference type="CDD" id="cd14014">
    <property type="entry name" value="STKc_PknB_like"/>
    <property type="match status" value="1"/>
</dbReference>
<keyword evidence="7" id="KW-0812">Transmembrane</keyword>
<evidence type="ECO:0000259" key="8">
    <source>
        <dbReference type="PROSITE" id="PS50011"/>
    </source>
</evidence>
<dbReference type="PROSITE" id="PS00107">
    <property type="entry name" value="PROTEIN_KINASE_ATP"/>
    <property type="match status" value="1"/>
</dbReference>
<feature type="region of interest" description="Disordered" evidence="6">
    <location>
        <begin position="1"/>
        <end position="43"/>
    </location>
</feature>
<dbReference type="PROSITE" id="PS50011">
    <property type="entry name" value="PROTEIN_KINASE_DOM"/>
    <property type="match status" value="1"/>
</dbReference>
<dbReference type="SMART" id="SM00220">
    <property type="entry name" value="S_TKc"/>
    <property type="match status" value="1"/>
</dbReference>
<protein>
    <submittedName>
        <fullName evidence="9">Serine/threonine-protein kinase PrkC</fullName>
        <ecNumber evidence="9">2.7.11.1</ecNumber>
    </submittedName>
</protein>
<dbReference type="Proteomes" id="UP000317178">
    <property type="component" value="Chromosome"/>
</dbReference>
<feature type="transmembrane region" description="Helical" evidence="7">
    <location>
        <begin position="566"/>
        <end position="587"/>
    </location>
</feature>
<feature type="transmembrane region" description="Helical" evidence="7">
    <location>
        <begin position="456"/>
        <end position="477"/>
    </location>
</feature>
<evidence type="ECO:0000256" key="7">
    <source>
        <dbReference type="SAM" id="Phobius"/>
    </source>
</evidence>
<dbReference type="InterPro" id="IPR017441">
    <property type="entry name" value="Protein_kinase_ATP_BS"/>
</dbReference>
<evidence type="ECO:0000256" key="4">
    <source>
        <dbReference type="ARBA" id="ARBA00022840"/>
    </source>
</evidence>
<dbReference type="InterPro" id="IPR008271">
    <property type="entry name" value="Ser/Thr_kinase_AS"/>
</dbReference>
<keyword evidence="2 5" id="KW-0547">Nucleotide-binding</keyword>
<evidence type="ECO:0000256" key="6">
    <source>
        <dbReference type="SAM" id="MobiDB-lite"/>
    </source>
</evidence>